<evidence type="ECO:0000313" key="2">
    <source>
        <dbReference type="Proteomes" id="UP000078200"/>
    </source>
</evidence>
<dbReference type="VEuPathDB" id="VectorBase:GAUT021224"/>
<dbReference type="Pfam" id="PF06585">
    <property type="entry name" value="JHBP"/>
    <property type="match status" value="1"/>
</dbReference>
<keyword evidence="2" id="KW-1185">Reference proteome</keyword>
<evidence type="ECO:0000313" key="1">
    <source>
        <dbReference type="EnsemblMetazoa" id="GAUT021224-PA"/>
    </source>
</evidence>
<accession>A0A1A9UZX7</accession>
<dbReference type="EnsemblMetazoa" id="GAUT021224-RA">
    <property type="protein sequence ID" value="GAUT021224-PA"/>
    <property type="gene ID" value="GAUT021224"/>
</dbReference>
<reference evidence="1" key="1">
    <citation type="submission" date="2020-05" db="UniProtKB">
        <authorList>
            <consortium name="EnsemblMetazoa"/>
        </authorList>
    </citation>
    <scope>IDENTIFICATION</scope>
    <source>
        <strain evidence="1">TTRI</strain>
    </source>
</reference>
<dbReference type="InterPro" id="IPR038606">
    <property type="entry name" value="To_sf"/>
</dbReference>
<organism evidence="1 2">
    <name type="scientific">Glossina austeni</name>
    <name type="common">Savannah tsetse fly</name>
    <dbReference type="NCBI Taxonomy" id="7395"/>
    <lineage>
        <taxon>Eukaryota</taxon>
        <taxon>Metazoa</taxon>
        <taxon>Ecdysozoa</taxon>
        <taxon>Arthropoda</taxon>
        <taxon>Hexapoda</taxon>
        <taxon>Insecta</taxon>
        <taxon>Pterygota</taxon>
        <taxon>Neoptera</taxon>
        <taxon>Endopterygota</taxon>
        <taxon>Diptera</taxon>
        <taxon>Brachycera</taxon>
        <taxon>Muscomorpha</taxon>
        <taxon>Hippoboscoidea</taxon>
        <taxon>Glossinidae</taxon>
        <taxon>Glossina</taxon>
    </lineage>
</organism>
<dbReference type="Proteomes" id="UP000078200">
    <property type="component" value="Unassembled WGS sequence"/>
</dbReference>
<dbReference type="STRING" id="7395.A0A1A9UZX7"/>
<name>A0A1A9UZX7_GLOAU</name>
<dbReference type="InterPro" id="IPR010562">
    <property type="entry name" value="Haemolymph_juvenile_hormone-bd"/>
</dbReference>
<protein>
    <submittedName>
        <fullName evidence="1">Uncharacterized protein</fullName>
    </submittedName>
</protein>
<sequence length="197" mass="22162">MREDYFLVSLEFYCAQLNFNLRSRSLASNSISKQGCWCSCRGVSSSSRSKAQLTSGVCMALEIVWGDPNKNSYEEFRNFCGPTDPVMPRLAYGSALVKLLEYNDCAIALDGNTSNSTFLEKLKKAFPNNFIEDIELYGLTNFAVKELDFDLFNTELKAFLEFPKILMQSLYTIDGKILMLPIVGAGPRQAKENLKEP</sequence>
<proteinExistence type="predicted"/>
<dbReference type="Gene3D" id="3.15.10.30">
    <property type="entry name" value="Haemolymph juvenile hormone binding protein"/>
    <property type="match status" value="1"/>
</dbReference>
<dbReference type="AlphaFoldDB" id="A0A1A9UZX7"/>